<dbReference type="PRINTS" id="PR00379">
    <property type="entry name" value="INTEIN"/>
</dbReference>
<dbReference type="InterPro" id="IPR051162">
    <property type="entry name" value="T4SS_component"/>
</dbReference>
<dbReference type="InterPro" id="IPR027434">
    <property type="entry name" value="Homing_endonucl"/>
</dbReference>
<feature type="region of interest" description="Disordered" evidence="3">
    <location>
        <begin position="1191"/>
        <end position="1213"/>
    </location>
</feature>
<gene>
    <name evidence="5" type="ORF">UW60_C0020G0003</name>
</gene>
<organism evidence="5 6">
    <name type="scientific">Candidatus Woesebacteria bacterium GW2011_GWA2_44_33</name>
    <dbReference type="NCBI Taxonomy" id="1618564"/>
    <lineage>
        <taxon>Bacteria</taxon>
        <taxon>Candidatus Woeseibacteriota</taxon>
    </lineage>
</organism>
<dbReference type="SUPFAM" id="SSF55608">
    <property type="entry name" value="Homing endonucleases"/>
    <property type="match status" value="1"/>
</dbReference>
<dbReference type="GO" id="GO:0004519">
    <property type="term" value="F:endonuclease activity"/>
    <property type="evidence" value="ECO:0007669"/>
    <property type="project" value="InterPro"/>
</dbReference>
<dbReference type="SMART" id="SM00305">
    <property type="entry name" value="HintC"/>
    <property type="match status" value="1"/>
</dbReference>
<evidence type="ECO:0000256" key="3">
    <source>
        <dbReference type="SAM" id="MobiDB-lite"/>
    </source>
</evidence>
<reference evidence="5 6" key="1">
    <citation type="journal article" date="2015" name="Nature">
        <title>rRNA introns, odd ribosomes, and small enigmatic genomes across a large radiation of phyla.</title>
        <authorList>
            <person name="Brown C.T."/>
            <person name="Hug L.A."/>
            <person name="Thomas B.C."/>
            <person name="Sharon I."/>
            <person name="Castelle C.J."/>
            <person name="Singh A."/>
            <person name="Wilkins M.J."/>
            <person name="Williams K.H."/>
            <person name="Banfield J.F."/>
        </authorList>
    </citation>
    <scope>NUCLEOTIDE SEQUENCE [LARGE SCALE GENOMIC DNA]</scope>
</reference>
<accession>A0A0G1J5P8</accession>
<dbReference type="InterPro" id="IPR004042">
    <property type="entry name" value="Intein_endonuc_central"/>
</dbReference>
<dbReference type="Gene3D" id="1.10.8.730">
    <property type="match status" value="1"/>
</dbReference>
<dbReference type="AlphaFoldDB" id="A0A0G1J5P8"/>
<dbReference type="InterPro" id="IPR006141">
    <property type="entry name" value="Intein_N"/>
</dbReference>
<dbReference type="Gene3D" id="3.10.28.10">
    <property type="entry name" value="Homing endonucleases"/>
    <property type="match status" value="1"/>
</dbReference>
<dbReference type="PANTHER" id="PTHR30121:SF6">
    <property type="entry name" value="SLR6007 PROTEIN"/>
    <property type="match status" value="1"/>
</dbReference>
<dbReference type="PANTHER" id="PTHR30121">
    <property type="entry name" value="UNCHARACTERIZED PROTEIN YJGR-RELATED"/>
    <property type="match status" value="1"/>
</dbReference>
<dbReference type="InterPro" id="IPR004860">
    <property type="entry name" value="LAGLIDADG_dom"/>
</dbReference>
<dbReference type="InterPro" id="IPR030934">
    <property type="entry name" value="Intein_C"/>
</dbReference>
<dbReference type="PROSITE" id="PS50819">
    <property type="entry name" value="INTEIN_ENDONUCLEASE"/>
    <property type="match status" value="1"/>
</dbReference>
<proteinExistence type="predicted"/>
<dbReference type="SUPFAM" id="SSF51294">
    <property type="entry name" value="Hedgehog/intein (Hint) domain"/>
    <property type="match status" value="1"/>
</dbReference>
<feature type="compositionally biased region" description="Basic and acidic residues" evidence="3">
    <location>
        <begin position="1200"/>
        <end position="1213"/>
    </location>
</feature>
<protein>
    <submittedName>
        <fullName evidence="5">Type IV secretory pathway VirB4 protein-like protein</fullName>
    </submittedName>
</protein>
<dbReference type="GO" id="GO:0016539">
    <property type="term" value="P:intein-mediated protein splicing"/>
    <property type="evidence" value="ECO:0007669"/>
    <property type="project" value="InterPro"/>
</dbReference>
<dbReference type="Pfam" id="PF19044">
    <property type="entry name" value="P-loop_TraG"/>
    <property type="match status" value="1"/>
</dbReference>
<dbReference type="PROSITE" id="PS50817">
    <property type="entry name" value="INTEIN_N_TER"/>
    <property type="match status" value="1"/>
</dbReference>
<dbReference type="Gene3D" id="3.40.50.300">
    <property type="entry name" value="P-loop containing nucleotide triphosphate hydrolases"/>
    <property type="match status" value="1"/>
</dbReference>
<dbReference type="InterPro" id="IPR003587">
    <property type="entry name" value="Hint_dom_N"/>
</dbReference>
<evidence type="ECO:0000256" key="2">
    <source>
        <dbReference type="ARBA" id="ARBA00023000"/>
    </source>
</evidence>
<dbReference type="NCBIfam" id="TIGR01445">
    <property type="entry name" value="intein_Nterm"/>
    <property type="match status" value="1"/>
</dbReference>
<keyword evidence="1" id="KW-0068">Autocatalytic cleavage</keyword>
<evidence type="ECO:0000259" key="4">
    <source>
        <dbReference type="PROSITE" id="PS50819"/>
    </source>
</evidence>
<dbReference type="CDD" id="cd01127">
    <property type="entry name" value="TrwB_TraG_TraD_VirD4"/>
    <property type="match status" value="1"/>
</dbReference>
<dbReference type="CDD" id="cd00081">
    <property type="entry name" value="Hint"/>
    <property type="match status" value="1"/>
</dbReference>
<dbReference type="SMART" id="SM00306">
    <property type="entry name" value="HintN"/>
    <property type="match status" value="1"/>
</dbReference>
<sequence>MALNLFTLGKKNSTAVPNPAVSARQVSTPLQPVTPPLDIQKSAASSQSIQDIIAPSAIEVDFSHIKIDDVYIRTLFVTGYPRYVSANWLSPLINFNHSLDISMFVYPSDSKDTLDSLRRRIAEMEAEINTDIERGRIPRAATEAGLEDAKVLQSQLVKGAEKFFQFSLYISISAESEKELDTSTAQIQSMLASLLIISKIASLSMEEAFKTTLPYCKDKLMLTRNMDTTALSTTFPFTSSELSDNQGILYGVNAHNDSLVIFDRFSLENANMLILATSGAGKSLAYSETVLIKNVANEVKRTKIGPLIEKIITKKGSVRIDDEMVGNVNPGIKVYSFNPRTLKGEWSSVTVAAKKDAPSHLYRFTTKSGRIITTTADHNMLTLDNAQIHVVKGDSIKVGDYLPLPRHILASTSSTSKKSTEYYELLGYYVAEGCSTKTSVRISNMESEIIEKIYSLCQKLNFKATPLKGHGVIEGVSINSKSLIRKIKLNRCFGKAGTKKIPSILFSEKNNIKAAFLRAYYDGDGCVEQHEVTCTTKSKELASDLSYLLYNFGIIARIKRKFKRATNTNHRGDFYYQLTVSGQKDLSSFAKHINFNLPRKKKKLQSLLGKKSNPNDDIIPNLEQPLKEIYQLLYPDQVGAPQKLIDLKNGEYHPTSSYLQELIAEIRLRIVFINNQEKPIFELISLPQWQDLANKGAKSKKFNKQLWKELGHTWQTMRARTVIPSVKTVLHVYQTTSGVQITKDYLFENLYSTSKNLGITFRDIDSTLQTTLATTKANTSYDRIYKGSQYLLKKYIEIQDNVKKANEIIHRLEILAHSELYWDPIVKISKLKSKHPFVYDLTVNNEVFFAGFGGMFVHNSYAVKLEILRSLMFDCQIIILDPENEYEMVTKSVGGNYLSFSASASHKINPFQIARPKESTEDEMGYKYLFLMSLLKIMIGQMDPIEEATMNRALVLTYRQKGITEDPSTHTLEPPRMEDLYRSLIGMEEAVSKTLAARLERFVMGAVKGIFDQQSNIDINAPITVFTLRDTADEIRPIVMFMILDFVWNEVRKNLRKRILVVDEAWYLMRYEDSAKILQGFVKRARKYYFGVSIISQNVDDFLGSAYGKAIITNSALKLLLKQSSAAINQISETFYLSQGEKQLLLSAGVGEGIFFAGMNHVAIKIISSADEHALATSKPAEILERKKQAELQAAAETASQDHPREITEPTNP</sequence>
<dbReference type="InterPro" id="IPR006142">
    <property type="entry name" value="INTEIN"/>
</dbReference>
<dbReference type="SUPFAM" id="SSF52540">
    <property type="entry name" value="P-loop containing nucleoside triphosphate hydrolases"/>
    <property type="match status" value="1"/>
</dbReference>
<dbReference type="InterPro" id="IPR003586">
    <property type="entry name" value="Hint_dom_C"/>
</dbReference>
<evidence type="ECO:0000313" key="6">
    <source>
        <dbReference type="Proteomes" id="UP000034826"/>
    </source>
</evidence>
<dbReference type="EMBL" id="LCIY01000020">
    <property type="protein sequence ID" value="KKT66648.1"/>
    <property type="molecule type" value="Genomic_DNA"/>
</dbReference>
<dbReference type="PROSITE" id="PS50818">
    <property type="entry name" value="INTEIN_C_TER"/>
    <property type="match status" value="1"/>
</dbReference>
<comment type="caution">
    <text evidence="5">The sequence shown here is derived from an EMBL/GenBank/DDBJ whole genome shotgun (WGS) entry which is preliminary data.</text>
</comment>
<evidence type="ECO:0000313" key="5">
    <source>
        <dbReference type="EMBL" id="KKT66648.1"/>
    </source>
</evidence>
<evidence type="ECO:0000256" key="1">
    <source>
        <dbReference type="ARBA" id="ARBA00022813"/>
    </source>
</evidence>
<dbReference type="Proteomes" id="UP000034826">
    <property type="component" value="Unassembled WGS sequence"/>
</dbReference>
<dbReference type="InterPro" id="IPR036844">
    <property type="entry name" value="Hint_dom_sf"/>
</dbReference>
<dbReference type="InterPro" id="IPR043964">
    <property type="entry name" value="P-loop_TraG"/>
</dbReference>
<dbReference type="Gene3D" id="2.170.16.10">
    <property type="entry name" value="Hedgehog/Intein (Hint) domain"/>
    <property type="match status" value="2"/>
</dbReference>
<feature type="domain" description="DOD-type homing endonuclease" evidence="4">
    <location>
        <begin position="425"/>
        <end position="554"/>
    </location>
</feature>
<dbReference type="InterPro" id="IPR027417">
    <property type="entry name" value="P-loop_NTPase"/>
</dbReference>
<keyword evidence="2" id="KW-0651">Protein splicing</keyword>
<dbReference type="Pfam" id="PF14528">
    <property type="entry name" value="LAGLIDADG_3"/>
    <property type="match status" value="1"/>
</dbReference>
<name>A0A0G1J5P8_9BACT</name>